<name>A0A6J7PY78_9ZZZZ</name>
<feature type="compositionally biased region" description="Basic and acidic residues" evidence="1">
    <location>
        <begin position="103"/>
        <end position="115"/>
    </location>
</feature>
<sequence>MSDDHDPRGATARLEVGAHSRHGRTDDGLVSGRKIGPVRVGQDAAGEFGLEVGEAVDKHRTVLVGELDRHLDSRRVGEQVHSVLEQGRAIAESHRLVVIARDDDHRNAERMEPHEKRLKRRD</sequence>
<dbReference type="EMBL" id="CAFBOZ010000168">
    <property type="protein sequence ID" value="CAB5010500.1"/>
    <property type="molecule type" value="Genomic_DNA"/>
</dbReference>
<reference evidence="3" key="1">
    <citation type="submission" date="2020-05" db="EMBL/GenBank/DDBJ databases">
        <authorList>
            <person name="Chiriac C."/>
            <person name="Salcher M."/>
            <person name="Ghai R."/>
            <person name="Kavagutti S V."/>
        </authorList>
    </citation>
    <scope>NUCLEOTIDE SEQUENCE</scope>
</reference>
<accession>A0A6J7PY78</accession>
<evidence type="ECO:0000313" key="2">
    <source>
        <dbReference type="EMBL" id="CAB4933302.1"/>
    </source>
</evidence>
<dbReference type="EMBL" id="CAFBNF010000024">
    <property type="protein sequence ID" value="CAB4933302.1"/>
    <property type="molecule type" value="Genomic_DNA"/>
</dbReference>
<feature type="region of interest" description="Disordered" evidence="1">
    <location>
        <begin position="103"/>
        <end position="122"/>
    </location>
</feature>
<gene>
    <name evidence="2" type="ORF">UFOPK3773_00382</name>
    <name evidence="3" type="ORF">UFOPK3992_01202</name>
</gene>
<proteinExistence type="predicted"/>
<feature type="region of interest" description="Disordered" evidence="1">
    <location>
        <begin position="1"/>
        <end position="34"/>
    </location>
</feature>
<evidence type="ECO:0000313" key="3">
    <source>
        <dbReference type="EMBL" id="CAB5010500.1"/>
    </source>
</evidence>
<protein>
    <submittedName>
        <fullName evidence="3">Unannotated protein</fullName>
    </submittedName>
</protein>
<dbReference type="AlphaFoldDB" id="A0A6J7PY78"/>
<evidence type="ECO:0000256" key="1">
    <source>
        <dbReference type="SAM" id="MobiDB-lite"/>
    </source>
</evidence>
<organism evidence="3">
    <name type="scientific">freshwater metagenome</name>
    <dbReference type="NCBI Taxonomy" id="449393"/>
    <lineage>
        <taxon>unclassified sequences</taxon>
        <taxon>metagenomes</taxon>
        <taxon>ecological metagenomes</taxon>
    </lineage>
</organism>